<dbReference type="Gene3D" id="4.10.240.10">
    <property type="entry name" value="Zn(2)-C6 fungal-type DNA-binding domain"/>
    <property type="match status" value="1"/>
</dbReference>
<reference evidence="5" key="2">
    <citation type="journal article" name="BMC Genomics">
        <title>New genome assemblies reveal patterns of domestication and adaptation across Brettanomyces (Dekkera) species.</title>
        <authorList>
            <person name="Roach M.J."/>
            <person name="Borneman A.R."/>
        </authorList>
    </citation>
    <scope>NUCLEOTIDE SEQUENCE</scope>
    <source>
        <strain evidence="5">UCD 2041</strain>
    </source>
</reference>
<dbReference type="GO" id="GO:0008270">
    <property type="term" value="F:zinc ion binding"/>
    <property type="evidence" value="ECO:0007669"/>
    <property type="project" value="InterPro"/>
</dbReference>
<feature type="region of interest" description="Disordered" evidence="3">
    <location>
        <begin position="1"/>
        <end position="28"/>
    </location>
</feature>
<dbReference type="PROSITE" id="PS00463">
    <property type="entry name" value="ZN2_CY6_FUNGAL_1"/>
    <property type="match status" value="1"/>
</dbReference>
<accession>A0A871RAQ0</accession>
<dbReference type="Pfam" id="PF11951">
    <property type="entry name" value="Fungal_trans_2"/>
    <property type="match status" value="1"/>
</dbReference>
<evidence type="ECO:0000256" key="2">
    <source>
        <dbReference type="ARBA" id="ARBA00023242"/>
    </source>
</evidence>
<protein>
    <recommendedName>
        <fullName evidence="4">Zn(2)-C6 fungal-type domain-containing protein</fullName>
    </recommendedName>
</protein>
<proteinExistence type="predicted"/>
<dbReference type="Proteomes" id="UP000663131">
    <property type="component" value="Chromosome 8"/>
</dbReference>
<dbReference type="InterPro" id="IPR001138">
    <property type="entry name" value="Zn2Cys6_DnaBD"/>
</dbReference>
<organism evidence="5 6">
    <name type="scientific">Dekkera bruxellensis</name>
    <name type="common">Brettanomyces custersii</name>
    <dbReference type="NCBI Taxonomy" id="5007"/>
    <lineage>
        <taxon>Eukaryota</taxon>
        <taxon>Fungi</taxon>
        <taxon>Dikarya</taxon>
        <taxon>Ascomycota</taxon>
        <taxon>Saccharomycotina</taxon>
        <taxon>Pichiomycetes</taxon>
        <taxon>Pichiales</taxon>
        <taxon>Pichiaceae</taxon>
        <taxon>Brettanomyces</taxon>
    </lineage>
</organism>
<dbReference type="GO" id="GO:0000976">
    <property type="term" value="F:transcription cis-regulatory region binding"/>
    <property type="evidence" value="ECO:0007669"/>
    <property type="project" value="TreeGrafter"/>
</dbReference>
<dbReference type="InterPro" id="IPR036864">
    <property type="entry name" value="Zn2-C6_fun-type_DNA-bd_sf"/>
</dbReference>
<gene>
    <name evidence="5" type="ORF">BRETT_000582</name>
</gene>
<dbReference type="KEGG" id="bbrx:BRETT_000582"/>
<evidence type="ECO:0000256" key="1">
    <source>
        <dbReference type="ARBA" id="ARBA00004123"/>
    </source>
</evidence>
<dbReference type="OrthoDB" id="415590at2759"/>
<comment type="subcellular location">
    <subcellularLocation>
        <location evidence="1">Nucleus</location>
    </subcellularLocation>
</comment>
<name>A0A871RAQ0_DEKBR</name>
<dbReference type="RefSeq" id="XP_041137361.1">
    <property type="nucleotide sequence ID" value="XM_041279147.1"/>
</dbReference>
<dbReference type="EMBL" id="CP063136">
    <property type="protein sequence ID" value="QOU20868.1"/>
    <property type="molecule type" value="Genomic_DNA"/>
</dbReference>
<dbReference type="PANTHER" id="PTHR37534">
    <property type="entry name" value="TRANSCRIPTIONAL ACTIVATOR PROTEIN UGA3"/>
    <property type="match status" value="1"/>
</dbReference>
<evidence type="ECO:0000313" key="5">
    <source>
        <dbReference type="EMBL" id="QOU20868.1"/>
    </source>
</evidence>
<dbReference type="Pfam" id="PF00172">
    <property type="entry name" value="Zn_clus"/>
    <property type="match status" value="1"/>
</dbReference>
<dbReference type="SMART" id="SM00066">
    <property type="entry name" value="GAL4"/>
    <property type="match status" value="1"/>
</dbReference>
<dbReference type="AlphaFoldDB" id="A0A871RAQ0"/>
<dbReference type="CDD" id="cd00067">
    <property type="entry name" value="GAL4"/>
    <property type="match status" value="1"/>
</dbReference>
<feature type="compositionally biased region" description="Basic residues" evidence="3">
    <location>
        <begin position="7"/>
        <end position="28"/>
    </location>
</feature>
<dbReference type="SUPFAM" id="SSF57701">
    <property type="entry name" value="Zn2/Cys6 DNA-binding domain"/>
    <property type="match status" value="1"/>
</dbReference>
<evidence type="ECO:0000259" key="4">
    <source>
        <dbReference type="PROSITE" id="PS50048"/>
    </source>
</evidence>
<dbReference type="InterPro" id="IPR021858">
    <property type="entry name" value="Fun_TF"/>
</dbReference>
<dbReference type="GO" id="GO:0000981">
    <property type="term" value="F:DNA-binding transcription factor activity, RNA polymerase II-specific"/>
    <property type="evidence" value="ECO:0007669"/>
    <property type="project" value="InterPro"/>
</dbReference>
<dbReference type="GeneID" id="64572507"/>
<sequence length="612" mass="70127">MTEVASLKRKQIAQKRSRKRRISSTPLSKRRVRTGCLTCRSKHKKCDENKPVCNFCAEKGYDCVWKGGSQKLDLAKSTLNDFLSLQNCTRNLASMLNYPIATTIAFGPTDSIGTSCRTVGLTKTDSTESVCSNSEEPLVLSSYLHSNVPLYTSQMSRNSTSCFGNIEQNNASFNFITPRMFQQESDLSRFKIPPRFFSLPKTLSSILSVYLSVHGKHVGARLPNDEYTFEIFTDRSSAKMDKLKFYDNIKQYPFLFDVFKGEISPMLSSLVDQVCIFREVIPKLSIHFPALHYSILTLSSRLLEENTHNYSGKNTITFYNSSLRELGLVLKEGVSLETPIRSKLILATILFLELFESLSLYPEDLDHRFDVYGIFVNRICTMWKDDLTVKALTVNCLLVQLIISSFQKVCHINRDLFSVNIASPYYKLLCLNLELEAEAFEDVTAVQNIKNKLNRLKNELPQKFQERIEGQSFFVDSEELACSELYLITLIGIKTKILQFDANMSSEYEENIKRMAARHMHRDKNEDIDKSIKKEVPEKINDMHRNLDRLLAVLHRNMGWKNIHSVSCLMVTLYCIKKILDNSELTDDQKAPFSEVANRIADWSGLSRFRSL</sequence>
<dbReference type="GO" id="GO:0005634">
    <property type="term" value="C:nucleus"/>
    <property type="evidence" value="ECO:0007669"/>
    <property type="project" value="UniProtKB-SubCell"/>
</dbReference>
<feature type="domain" description="Zn(2)-C6 fungal-type" evidence="4">
    <location>
        <begin position="35"/>
        <end position="65"/>
    </location>
</feature>
<dbReference type="PROSITE" id="PS50048">
    <property type="entry name" value="ZN2_CY6_FUNGAL_2"/>
    <property type="match status" value="1"/>
</dbReference>
<keyword evidence="2" id="KW-0539">Nucleus</keyword>
<evidence type="ECO:0000313" key="6">
    <source>
        <dbReference type="Proteomes" id="UP000663131"/>
    </source>
</evidence>
<dbReference type="PANTHER" id="PTHR37534:SF7">
    <property type="entry name" value="TRANSCRIPTIONAL ACTIVATOR PROTEIN UGA3"/>
    <property type="match status" value="1"/>
</dbReference>
<evidence type="ECO:0000256" key="3">
    <source>
        <dbReference type="SAM" id="MobiDB-lite"/>
    </source>
</evidence>
<reference evidence="5" key="1">
    <citation type="submission" date="2020-10" db="EMBL/GenBank/DDBJ databases">
        <authorList>
            <person name="Palmer J.M."/>
        </authorList>
    </citation>
    <scope>NUCLEOTIDE SEQUENCE</scope>
    <source>
        <strain evidence="5">UCD 2041</strain>
    </source>
</reference>
<dbReference type="GO" id="GO:0045944">
    <property type="term" value="P:positive regulation of transcription by RNA polymerase II"/>
    <property type="evidence" value="ECO:0007669"/>
    <property type="project" value="TreeGrafter"/>
</dbReference>